<dbReference type="EMBL" id="JARKIF010000010">
    <property type="protein sequence ID" value="KAJ7628347.1"/>
    <property type="molecule type" value="Genomic_DNA"/>
</dbReference>
<dbReference type="PROSITE" id="PS00109">
    <property type="entry name" value="PROTEIN_KINASE_TYR"/>
    <property type="match status" value="1"/>
</dbReference>
<dbReference type="Proteomes" id="UP001221142">
    <property type="component" value="Unassembled WGS sequence"/>
</dbReference>
<dbReference type="PROSITE" id="PS50011">
    <property type="entry name" value="PROTEIN_KINASE_DOM"/>
    <property type="match status" value="1"/>
</dbReference>
<reference evidence="2" key="1">
    <citation type="submission" date="2023-03" db="EMBL/GenBank/DDBJ databases">
        <title>Massive genome expansion in bonnet fungi (Mycena s.s.) driven by repeated elements and novel gene families across ecological guilds.</title>
        <authorList>
            <consortium name="Lawrence Berkeley National Laboratory"/>
            <person name="Harder C.B."/>
            <person name="Miyauchi S."/>
            <person name="Viragh M."/>
            <person name="Kuo A."/>
            <person name="Thoen E."/>
            <person name="Andreopoulos B."/>
            <person name="Lu D."/>
            <person name="Skrede I."/>
            <person name="Drula E."/>
            <person name="Henrissat B."/>
            <person name="Morin E."/>
            <person name="Kohler A."/>
            <person name="Barry K."/>
            <person name="LaButti K."/>
            <person name="Morin E."/>
            <person name="Salamov A."/>
            <person name="Lipzen A."/>
            <person name="Mereny Z."/>
            <person name="Hegedus B."/>
            <person name="Baldrian P."/>
            <person name="Stursova M."/>
            <person name="Weitz H."/>
            <person name="Taylor A."/>
            <person name="Grigoriev I.V."/>
            <person name="Nagy L.G."/>
            <person name="Martin F."/>
            <person name="Kauserud H."/>
        </authorList>
    </citation>
    <scope>NUCLEOTIDE SEQUENCE</scope>
    <source>
        <strain evidence="2">9284</strain>
    </source>
</reference>
<dbReference type="Pfam" id="PF07714">
    <property type="entry name" value="PK_Tyr_Ser-Thr"/>
    <property type="match status" value="1"/>
</dbReference>
<accession>A0AAD7BQU7</accession>
<evidence type="ECO:0000259" key="1">
    <source>
        <dbReference type="PROSITE" id="PS50011"/>
    </source>
</evidence>
<evidence type="ECO:0000313" key="2">
    <source>
        <dbReference type="EMBL" id="KAJ7628347.1"/>
    </source>
</evidence>
<dbReference type="SUPFAM" id="SSF56112">
    <property type="entry name" value="Protein kinase-like (PK-like)"/>
    <property type="match status" value="1"/>
</dbReference>
<comment type="caution">
    <text evidence="2">The sequence shown here is derived from an EMBL/GenBank/DDBJ whole genome shotgun (WGS) entry which is preliminary data.</text>
</comment>
<proteinExistence type="predicted"/>
<sequence>MTFKVPGAGPSVTHWLERVGGGPSSASGLEFIFDEQLEQGIIGPVFAGHAVPFTSTGQSERVVVKMALALYEEETKMLSHEAEVYRYLQLQRHEATLPRVYGLCSNRVFTALVLEHRGRQVVDVGRELTLGQRMALYHDLQTLHTCGVMHGDLRADNIVVSEDTGKASLIDLSHARMHHRCPEECDELRAGRELLLLD</sequence>
<name>A0AAD7BQU7_9AGAR</name>
<dbReference type="InterPro" id="IPR000719">
    <property type="entry name" value="Prot_kinase_dom"/>
</dbReference>
<dbReference type="GO" id="GO:0005524">
    <property type="term" value="F:ATP binding"/>
    <property type="evidence" value="ECO:0007669"/>
    <property type="project" value="InterPro"/>
</dbReference>
<keyword evidence="3" id="KW-1185">Reference proteome</keyword>
<dbReference type="InterPro" id="IPR008266">
    <property type="entry name" value="Tyr_kinase_AS"/>
</dbReference>
<protein>
    <recommendedName>
        <fullName evidence="1">Protein kinase domain-containing protein</fullName>
    </recommendedName>
</protein>
<dbReference type="GO" id="GO:0004672">
    <property type="term" value="F:protein kinase activity"/>
    <property type="evidence" value="ECO:0007669"/>
    <property type="project" value="InterPro"/>
</dbReference>
<dbReference type="Gene3D" id="1.10.510.10">
    <property type="entry name" value="Transferase(Phosphotransferase) domain 1"/>
    <property type="match status" value="1"/>
</dbReference>
<dbReference type="InterPro" id="IPR011009">
    <property type="entry name" value="Kinase-like_dom_sf"/>
</dbReference>
<dbReference type="AlphaFoldDB" id="A0AAD7BQU7"/>
<evidence type="ECO:0000313" key="3">
    <source>
        <dbReference type="Proteomes" id="UP001221142"/>
    </source>
</evidence>
<feature type="domain" description="Protein kinase" evidence="1">
    <location>
        <begin position="31"/>
        <end position="198"/>
    </location>
</feature>
<dbReference type="InterPro" id="IPR001245">
    <property type="entry name" value="Ser-Thr/Tyr_kinase_cat_dom"/>
</dbReference>
<gene>
    <name evidence="2" type="ORF">FB45DRAFT_918077</name>
</gene>
<organism evidence="2 3">
    <name type="scientific">Roridomyces roridus</name>
    <dbReference type="NCBI Taxonomy" id="1738132"/>
    <lineage>
        <taxon>Eukaryota</taxon>
        <taxon>Fungi</taxon>
        <taxon>Dikarya</taxon>
        <taxon>Basidiomycota</taxon>
        <taxon>Agaricomycotina</taxon>
        <taxon>Agaricomycetes</taxon>
        <taxon>Agaricomycetidae</taxon>
        <taxon>Agaricales</taxon>
        <taxon>Marasmiineae</taxon>
        <taxon>Mycenaceae</taxon>
        <taxon>Roridomyces</taxon>
    </lineage>
</organism>